<protein>
    <submittedName>
        <fullName evidence="3">Uncharacterized protein</fullName>
    </submittedName>
</protein>
<dbReference type="EMBL" id="CAJNOI010008088">
    <property type="protein sequence ID" value="CAF1594693.1"/>
    <property type="molecule type" value="Genomic_DNA"/>
</dbReference>
<proteinExistence type="predicted"/>
<evidence type="ECO:0000313" key="3">
    <source>
        <dbReference type="EMBL" id="CAF1680397.1"/>
    </source>
</evidence>
<dbReference type="AlphaFoldDB" id="A0A816GWX3"/>
<feature type="region of interest" description="Disordered" evidence="1">
    <location>
        <begin position="61"/>
        <end position="88"/>
    </location>
</feature>
<evidence type="ECO:0000313" key="4">
    <source>
        <dbReference type="Proteomes" id="UP000663832"/>
    </source>
</evidence>
<accession>A0A816GWX3</accession>
<keyword evidence="4" id="KW-1185">Reference proteome</keyword>
<evidence type="ECO:0000313" key="2">
    <source>
        <dbReference type="EMBL" id="CAF1594693.1"/>
    </source>
</evidence>
<name>A0A816GWX3_9BILA</name>
<dbReference type="EMBL" id="CAJNOM010008536">
    <property type="protein sequence ID" value="CAF1680397.1"/>
    <property type="molecule type" value="Genomic_DNA"/>
</dbReference>
<feature type="region of interest" description="Disordered" evidence="1">
    <location>
        <begin position="1"/>
        <end position="23"/>
    </location>
</feature>
<comment type="caution">
    <text evidence="3">The sequence shown here is derived from an EMBL/GenBank/DDBJ whole genome shotgun (WGS) entry which is preliminary data.</text>
</comment>
<dbReference type="Proteomes" id="UP000663877">
    <property type="component" value="Unassembled WGS sequence"/>
</dbReference>
<feature type="compositionally biased region" description="Low complexity" evidence="1">
    <location>
        <begin position="1"/>
        <end position="17"/>
    </location>
</feature>
<feature type="compositionally biased region" description="Basic and acidic residues" evidence="1">
    <location>
        <begin position="63"/>
        <end position="80"/>
    </location>
</feature>
<sequence length="120" mass="13630">MSTKPATTTTTTTTTKVTKNKRKSTTLRRILNAKFPKEITSLAYDSNELFAMLLEKYGSYSSRNEENDNKERQIDDEQHRSTTNSLGSIRCDNSMCIARPSSPLLLEIDEDTDITYIVID</sequence>
<gene>
    <name evidence="2" type="ORF">BJG266_LOCUS49952</name>
    <name evidence="3" type="ORF">QVE165_LOCUS67046</name>
</gene>
<reference evidence="3" key="1">
    <citation type="submission" date="2021-02" db="EMBL/GenBank/DDBJ databases">
        <authorList>
            <person name="Nowell W R."/>
        </authorList>
    </citation>
    <scope>NUCLEOTIDE SEQUENCE</scope>
</reference>
<dbReference type="Proteomes" id="UP000663832">
    <property type="component" value="Unassembled WGS sequence"/>
</dbReference>
<evidence type="ECO:0000256" key="1">
    <source>
        <dbReference type="SAM" id="MobiDB-lite"/>
    </source>
</evidence>
<organism evidence="3 4">
    <name type="scientific">Adineta steineri</name>
    <dbReference type="NCBI Taxonomy" id="433720"/>
    <lineage>
        <taxon>Eukaryota</taxon>
        <taxon>Metazoa</taxon>
        <taxon>Spiralia</taxon>
        <taxon>Gnathifera</taxon>
        <taxon>Rotifera</taxon>
        <taxon>Eurotatoria</taxon>
        <taxon>Bdelloidea</taxon>
        <taxon>Adinetida</taxon>
        <taxon>Adinetidae</taxon>
        <taxon>Adineta</taxon>
    </lineage>
</organism>